<accession>A0ACC2NGT4</accession>
<sequence>SSSSCQSSCDCVIPEPEYIPKTCAEQWAYYGTCKSRSKPLRLRHFELPSQEEHQHFSLDGVGASDDVPKWGDFLNMVGRVLAERYQRLGSSGSCCNDVCVYPTKQETKRIMEIDHFDDLQRFQHIKHAGFSLFCRNLMRWSNCTTKRWSCITSFPHVVIHLPSMSYPCHLRCTAHENFEALQNVQIGRIGWLVNPNAQVLYVCPGKSDFETKHFIRKFVDLARPDVCQSRLWIIDNSEKCSEDDHVEDEYRSGCESLFYTPKIYRRVRHLTAGRQSFIIPGVQCEMDVLVACELRTSIVGPCLKFQRRLLDKHYVMKLLADSNIQHPPFAGVRDFSELCERLAEMMSQRWLCKWLVKVNCGFCGNQSALICLDRCCSCLSKDALIQYLDVFLPQNLQVTKGAYENAKEFLAELEHHGGVVMAVAPGDCRTVSLGCFIEHDTARAYLRSAADVLRTNDGPDLGYVIPQTTLPGSILQELTRALGDALLDEQYVGFFGADVVVFEQAGELNYWVVDIDPYYTDLLSFDDWKRFCLDTPHSDSFSGIPTSSECEEKNRRISIQDQHDRYVVCSGKLHIEGLSNCVHGDFLLNLFKKHNIAYNSKAKTGCMICPLDSARKTFLLFSFCRGKDLALQLFMKALKILRFAAIDKREVGCSNKTNIVELIRDVEAMYGIHVGDPKESKKTCL</sequence>
<proteinExistence type="predicted"/>
<feature type="non-terminal residue" evidence="1">
    <location>
        <position position="1"/>
    </location>
</feature>
<keyword evidence="2" id="KW-1185">Reference proteome</keyword>
<evidence type="ECO:0000313" key="2">
    <source>
        <dbReference type="Proteomes" id="UP001239111"/>
    </source>
</evidence>
<dbReference type="Proteomes" id="UP001239111">
    <property type="component" value="Chromosome 3"/>
</dbReference>
<organism evidence="1 2">
    <name type="scientific">Eretmocerus hayati</name>
    <dbReference type="NCBI Taxonomy" id="131215"/>
    <lineage>
        <taxon>Eukaryota</taxon>
        <taxon>Metazoa</taxon>
        <taxon>Ecdysozoa</taxon>
        <taxon>Arthropoda</taxon>
        <taxon>Hexapoda</taxon>
        <taxon>Insecta</taxon>
        <taxon>Pterygota</taxon>
        <taxon>Neoptera</taxon>
        <taxon>Endopterygota</taxon>
        <taxon>Hymenoptera</taxon>
        <taxon>Apocrita</taxon>
        <taxon>Proctotrupomorpha</taxon>
        <taxon>Chalcidoidea</taxon>
        <taxon>Aphelinidae</taxon>
        <taxon>Aphelininae</taxon>
        <taxon>Eretmocerus</taxon>
    </lineage>
</organism>
<reference evidence="1" key="1">
    <citation type="submission" date="2023-04" db="EMBL/GenBank/DDBJ databases">
        <title>A chromosome-level genome assembly of the parasitoid wasp Eretmocerus hayati.</title>
        <authorList>
            <person name="Zhong Y."/>
            <person name="Liu S."/>
            <person name="Liu Y."/>
        </authorList>
    </citation>
    <scope>NUCLEOTIDE SEQUENCE</scope>
    <source>
        <strain evidence="1">ZJU_SS_LIU_2023</strain>
    </source>
</reference>
<evidence type="ECO:0000313" key="1">
    <source>
        <dbReference type="EMBL" id="KAJ8670420.1"/>
    </source>
</evidence>
<gene>
    <name evidence="1" type="ORF">QAD02_001679</name>
</gene>
<comment type="caution">
    <text evidence="1">The sequence shown here is derived from an EMBL/GenBank/DDBJ whole genome shotgun (WGS) entry which is preliminary data.</text>
</comment>
<dbReference type="EMBL" id="CM056743">
    <property type="protein sequence ID" value="KAJ8670420.1"/>
    <property type="molecule type" value="Genomic_DNA"/>
</dbReference>
<protein>
    <submittedName>
        <fullName evidence="1">Uncharacterized protein</fullName>
    </submittedName>
</protein>
<name>A0ACC2NGT4_9HYME</name>